<dbReference type="PROSITE" id="PS00211">
    <property type="entry name" value="ABC_TRANSPORTER_1"/>
    <property type="match status" value="1"/>
</dbReference>
<dbReference type="SUPFAM" id="SSF90123">
    <property type="entry name" value="ABC transporter transmembrane region"/>
    <property type="match status" value="1"/>
</dbReference>
<keyword evidence="7 8" id="KW-0472">Membrane</keyword>
<evidence type="ECO:0000259" key="10">
    <source>
        <dbReference type="PROSITE" id="PS50929"/>
    </source>
</evidence>
<evidence type="ECO:0000256" key="2">
    <source>
        <dbReference type="ARBA" id="ARBA00005417"/>
    </source>
</evidence>
<dbReference type="eggNOG" id="COG2274">
    <property type="taxonomic scope" value="Bacteria"/>
</dbReference>
<dbReference type="GO" id="GO:0005886">
    <property type="term" value="C:plasma membrane"/>
    <property type="evidence" value="ECO:0007669"/>
    <property type="project" value="UniProtKB-SubCell"/>
</dbReference>
<dbReference type="GO" id="GO:0005524">
    <property type="term" value="F:ATP binding"/>
    <property type="evidence" value="ECO:0007669"/>
    <property type="project" value="UniProtKB-KW"/>
</dbReference>
<feature type="transmembrane region" description="Helical" evidence="8">
    <location>
        <begin position="561"/>
        <end position="578"/>
    </location>
</feature>
<dbReference type="InterPro" id="IPR011527">
    <property type="entry name" value="ABC1_TM_dom"/>
</dbReference>
<evidence type="ECO:0000256" key="1">
    <source>
        <dbReference type="ARBA" id="ARBA00004651"/>
    </source>
</evidence>
<dbReference type="InterPro" id="IPR003439">
    <property type="entry name" value="ABC_transporter-like_ATP-bd"/>
</dbReference>
<accession>A0A089NMX8</accession>
<dbReference type="GO" id="GO:0016887">
    <property type="term" value="F:ATP hydrolysis activity"/>
    <property type="evidence" value="ECO:0007669"/>
    <property type="project" value="InterPro"/>
</dbReference>
<evidence type="ECO:0000313" key="12">
    <source>
        <dbReference type="Proteomes" id="UP000029492"/>
    </source>
</evidence>
<evidence type="ECO:0000256" key="8">
    <source>
        <dbReference type="SAM" id="Phobius"/>
    </source>
</evidence>
<evidence type="ECO:0000256" key="5">
    <source>
        <dbReference type="ARBA" id="ARBA00022840"/>
    </source>
</evidence>
<dbReference type="InterPro" id="IPR003593">
    <property type="entry name" value="AAA+_ATPase"/>
</dbReference>
<dbReference type="GO" id="GO:0034040">
    <property type="term" value="F:ATPase-coupled lipid transmembrane transporter activity"/>
    <property type="evidence" value="ECO:0007669"/>
    <property type="project" value="TreeGrafter"/>
</dbReference>
<feature type="transmembrane region" description="Helical" evidence="8">
    <location>
        <begin position="298"/>
        <end position="326"/>
    </location>
</feature>
<protein>
    <submittedName>
        <fullName evidence="11">ABC-type bacteriocin/lantibiotic exporter</fullName>
    </submittedName>
</protein>
<dbReference type="SMART" id="SM00382">
    <property type="entry name" value="AAA"/>
    <property type="match status" value="1"/>
</dbReference>
<reference evidence="11 12" key="1">
    <citation type="journal article" date="2014" name="PLoS ONE">
        <title>Genome Information of Methylobacterium oryzae, a Plant-Probiotic Methylotroph in the Phyllosphere.</title>
        <authorList>
            <person name="Kwak M.J."/>
            <person name="Jeong H."/>
            <person name="Madhaiyan M."/>
            <person name="Lee Y."/>
            <person name="Sa T.M."/>
            <person name="Oh T.K."/>
            <person name="Kim J.F."/>
        </authorList>
    </citation>
    <scope>NUCLEOTIDE SEQUENCE [LARGE SCALE GENOMIC DNA]</scope>
    <source>
        <strain evidence="11 12">CBMB20</strain>
    </source>
</reference>
<feature type="domain" description="ABC transmembrane type-1" evidence="10">
    <location>
        <begin position="311"/>
        <end position="579"/>
    </location>
</feature>
<dbReference type="PANTHER" id="PTHR24221">
    <property type="entry name" value="ATP-BINDING CASSETTE SUB-FAMILY B"/>
    <property type="match status" value="1"/>
</dbReference>
<feature type="domain" description="ABC transporter" evidence="9">
    <location>
        <begin position="624"/>
        <end position="854"/>
    </location>
</feature>
<keyword evidence="12" id="KW-1185">Reference proteome</keyword>
<keyword evidence="4" id="KW-0547">Nucleotide-binding</keyword>
<dbReference type="STRING" id="693986.MOC_1521"/>
<dbReference type="HOGENOM" id="CLU_000604_84_3_5"/>
<dbReference type="Gene3D" id="3.40.50.300">
    <property type="entry name" value="P-loop containing nucleotide triphosphate hydrolases"/>
    <property type="match status" value="1"/>
</dbReference>
<keyword evidence="3 8" id="KW-0812">Transmembrane</keyword>
<dbReference type="EMBL" id="CP003811">
    <property type="protein sequence ID" value="AIQ89276.1"/>
    <property type="molecule type" value="Genomic_DNA"/>
</dbReference>
<proteinExistence type="inferred from homology"/>
<dbReference type="PROSITE" id="PS50893">
    <property type="entry name" value="ABC_TRANSPORTER_2"/>
    <property type="match status" value="1"/>
</dbReference>
<dbReference type="AlphaFoldDB" id="A0A089NMX8"/>
<sequence length="869" mass="92175">MSDPAARAPGGASMVWPLERGEIVAVEAVAPATLQEGQADLLIRTPDGGLRFVATLEPGTLLPALSIAGSVIRARATLVLAAGGDRDGLALWAAAWHRAAAALDVSGDGAQGPTEPGHASLALQEAVVDALAVADAETAGHRASTAQDAAFDATLSGYAQLLRNRFRRAGSGTQTPLTAAAARWVEAMGEKPVPLRPNDGESRANYLERFAIANHMRLRVLRLEAGTPLQGDGPVLAFDREDRPCLIKPRLWGAYDLDPAEPGARPRRMRKSDWSRLGPQAFALCRTLPGSPLTYRGVLGFGLGFALGDILLLVACGILGTLLALLPPIASQQIINIAVHTADTEFLAQLLTVLAISLMVETAFFVVGQLAQLRAQGKAGLALHAAMVDRLLRLSPADLRSSTTLILATEMETVEKFRRAVVGFAVVALLALISGLASAILVAFISPVAGLIGIGLVLLLFGVTALVGWLQFKAIYEGERMDVIVLAFVYDLVRLVPMARGSRLEKRAFTQWSENFLAFQTRLLRSARISNIVPIFEHLWDALMLATCFAAVAYAGATQTLTAGAAVTFVLALSRLIRAGKDLSHAVMGTAKLLPMAKLARPLLDFQTEPLVTGAAVPHLNGHIDVVDVSFLYGAKRALDHVSVSIRQGEFVSIAGPSGSGKSTLLRVLAGLEQPQMGSVLLDGYDLARVDRRQLTRRLGVVLQNSTLFPGSLYDNIRGVTDIPLDAAWHFAEQAGVADELHALPMGLRTLVSEAGSGLSLGQIQRILIARALAQTPAILILDEATSALDDAAQGKLIDTLARLDLTRIVVAHRPVVWARTERILILRDGVLTADGPPSLVLDHSPHSGPRGSYAGLPTDQLAMCTGSA</sequence>
<comment type="similarity">
    <text evidence="2">Belongs to the ABC transporter superfamily.</text>
</comment>
<feature type="transmembrane region" description="Helical" evidence="8">
    <location>
        <begin position="346"/>
        <end position="368"/>
    </location>
</feature>
<evidence type="ECO:0000256" key="6">
    <source>
        <dbReference type="ARBA" id="ARBA00022989"/>
    </source>
</evidence>
<feature type="transmembrane region" description="Helical" evidence="8">
    <location>
        <begin position="451"/>
        <end position="472"/>
    </location>
</feature>
<dbReference type="GO" id="GO:0140359">
    <property type="term" value="F:ABC-type transporter activity"/>
    <property type="evidence" value="ECO:0007669"/>
    <property type="project" value="InterPro"/>
</dbReference>
<dbReference type="InterPro" id="IPR017871">
    <property type="entry name" value="ABC_transporter-like_CS"/>
</dbReference>
<evidence type="ECO:0000256" key="4">
    <source>
        <dbReference type="ARBA" id="ARBA00022741"/>
    </source>
</evidence>
<dbReference type="PANTHER" id="PTHR24221:SF654">
    <property type="entry name" value="ATP-BINDING CASSETTE SUB-FAMILY B MEMBER 6"/>
    <property type="match status" value="1"/>
</dbReference>
<keyword evidence="5" id="KW-0067">ATP-binding</keyword>
<evidence type="ECO:0000313" key="11">
    <source>
        <dbReference type="EMBL" id="AIQ89276.1"/>
    </source>
</evidence>
<evidence type="ECO:0000256" key="7">
    <source>
        <dbReference type="ARBA" id="ARBA00023136"/>
    </source>
</evidence>
<dbReference type="Proteomes" id="UP000029492">
    <property type="component" value="Chromosome"/>
</dbReference>
<dbReference type="SUPFAM" id="SSF52540">
    <property type="entry name" value="P-loop containing nucleoside triphosphate hydrolases"/>
    <property type="match status" value="1"/>
</dbReference>
<feature type="transmembrane region" description="Helical" evidence="8">
    <location>
        <begin position="421"/>
        <end position="445"/>
    </location>
</feature>
<dbReference type="Pfam" id="PF00005">
    <property type="entry name" value="ABC_tran"/>
    <property type="match status" value="1"/>
</dbReference>
<dbReference type="RefSeq" id="WP_148311226.1">
    <property type="nucleotide sequence ID" value="NZ_CP003811.1"/>
</dbReference>
<dbReference type="KEGG" id="mor:MOC_1521"/>
<evidence type="ECO:0000259" key="9">
    <source>
        <dbReference type="PROSITE" id="PS50893"/>
    </source>
</evidence>
<gene>
    <name evidence="11" type="ORF">MOC_1521</name>
</gene>
<dbReference type="InterPro" id="IPR027417">
    <property type="entry name" value="P-loop_NTPase"/>
</dbReference>
<dbReference type="PROSITE" id="PS50929">
    <property type="entry name" value="ABC_TM1F"/>
    <property type="match status" value="1"/>
</dbReference>
<name>A0A089NMX8_9HYPH</name>
<dbReference type="InterPro" id="IPR036640">
    <property type="entry name" value="ABC1_TM_sf"/>
</dbReference>
<dbReference type="Gene3D" id="1.20.1560.10">
    <property type="entry name" value="ABC transporter type 1, transmembrane domain"/>
    <property type="match status" value="1"/>
</dbReference>
<dbReference type="InterPro" id="IPR039421">
    <property type="entry name" value="Type_1_exporter"/>
</dbReference>
<keyword evidence="6 8" id="KW-1133">Transmembrane helix</keyword>
<comment type="subcellular location">
    <subcellularLocation>
        <location evidence="1">Cell membrane</location>
        <topology evidence="1">Multi-pass membrane protein</topology>
    </subcellularLocation>
</comment>
<organism evidence="11 12">
    <name type="scientific">Methylobacterium oryzae CBMB20</name>
    <dbReference type="NCBI Taxonomy" id="693986"/>
    <lineage>
        <taxon>Bacteria</taxon>
        <taxon>Pseudomonadati</taxon>
        <taxon>Pseudomonadota</taxon>
        <taxon>Alphaproteobacteria</taxon>
        <taxon>Hyphomicrobiales</taxon>
        <taxon>Methylobacteriaceae</taxon>
        <taxon>Methylobacterium</taxon>
    </lineage>
</organism>
<evidence type="ECO:0000256" key="3">
    <source>
        <dbReference type="ARBA" id="ARBA00022692"/>
    </source>
</evidence>